<dbReference type="InterPro" id="IPR006043">
    <property type="entry name" value="NCS2"/>
</dbReference>
<organism evidence="10 11">
    <name type="scientific">Sediminicoccus rosea</name>
    <dbReference type="NCBI Taxonomy" id="1225128"/>
    <lineage>
        <taxon>Bacteria</taxon>
        <taxon>Pseudomonadati</taxon>
        <taxon>Pseudomonadota</taxon>
        <taxon>Alphaproteobacteria</taxon>
        <taxon>Acetobacterales</taxon>
        <taxon>Roseomonadaceae</taxon>
        <taxon>Sediminicoccus</taxon>
    </lineage>
</organism>
<feature type="transmembrane region" description="Helical" evidence="9">
    <location>
        <begin position="341"/>
        <end position="359"/>
    </location>
</feature>
<gene>
    <name evidence="10" type="ORF">R9Z33_06800</name>
</gene>
<feature type="transmembrane region" description="Helical" evidence="9">
    <location>
        <begin position="231"/>
        <end position="249"/>
    </location>
</feature>
<dbReference type="RefSeq" id="WP_318650551.1">
    <property type="nucleotide sequence ID" value="NZ_CP137852.1"/>
</dbReference>
<feature type="transmembrane region" description="Helical" evidence="9">
    <location>
        <begin position="193"/>
        <end position="219"/>
    </location>
</feature>
<evidence type="ECO:0000256" key="1">
    <source>
        <dbReference type="ARBA" id="ARBA00004651"/>
    </source>
</evidence>
<protein>
    <submittedName>
        <fullName evidence="10">NCS2 family permease</fullName>
    </submittedName>
</protein>
<evidence type="ECO:0000313" key="11">
    <source>
        <dbReference type="Proteomes" id="UP001305521"/>
    </source>
</evidence>
<evidence type="ECO:0000256" key="5">
    <source>
        <dbReference type="ARBA" id="ARBA00022692"/>
    </source>
</evidence>
<keyword evidence="6 8" id="KW-1133">Transmembrane helix</keyword>
<feature type="transmembrane region" description="Helical" evidence="9">
    <location>
        <begin position="98"/>
        <end position="116"/>
    </location>
</feature>
<accession>A0ABZ0PLG3</accession>
<proteinExistence type="inferred from homology"/>
<evidence type="ECO:0000256" key="6">
    <source>
        <dbReference type="ARBA" id="ARBA00022989"/>
    </source>
</evidence>
<feature type="transmembrane region" description="Helical" evidence="9">
    <location>
        <begin position="48"/>
        <end position="67"/>
    </location>
</feature>
<evidence type="ECO:0000256" key="3">
    <source>
        <dbReference type="ARBA" id="ARBA00022448"/>
    </source>
</evidence>
<keyword evidence="7 8" id="KW-0472">Membrane</keyword>
<reference evidence="10 11" key="1">
    <citation type="submission" date="2023-11" db="EMBL/GenBank/DDBJ databases">
        <title>Arctic aerobic anoxygenic photoheterotroph Sediminicoccus rosea KRV36 adapts its photosynthesis to long days of polar summer.</title>
        <authorList>
            <person name="Tomasch J."/>
            <person name="Kopejtka K."/>
            <person name="Bily T."/>
            <person name="Gardiner A.T."/>
            <person name="Gardian Z."/>
            <person name="Shivaramu S."/>
            <person name="Koblizek M."/>
            <person name="Engelhardt F."/>
            <person name="Kaftan D."/>
        </authorList>
    </citation>
    <scope>NUCLEOTIDE SEQUENCE [LARGE SCALE GENOMIC DNA]</scope>
    <source>
        <strain evidence="10 11">R-30</strain>
    </source>
</reference>
<keyword evidence="4 8" id="KW-1003">Cell membrane</keyword>
<dbReference type="PANTHER" id="PTHR43337:SF1">
    <property type="entry name" value="XANTHINE_URACIL PERMEASE C887.17-RELATED"/>
    <property type="match status" value="1"/>
</dbReference>
<dbReference type="EMBL" id="CP137852">
    <property type="protein sequence ID" value="WPB86580.1"/>
    <property type="molecule type" value="Genomic_DNA"/>
</dbReference>
<feature type="transmembrane region" description="Helical" evidence="9">
    <location>
        <begin position="74"/>
        <end position="92"/>
    </location>
</feature>
<dbReference type="PANTHER" id="PTHR43337">
    <property type="entry name" value="XANTHINE/URACIL PERMEASE C887.17-RELATED"/>
    <property type="match status" value="1"/>
</dbReference>
<dbReference type="Pfam" id="PF00860">
    <property type="entry name" value="Xan_ur_permease"/>
    <property type="match status" value="1"/>
</dbReference>
<evidence type="ECO:0000313" key="10">
    <source>
        <dbReference type="EMBL" id="WPB86580.1"/>
    </source>
</evidence>
<keyword evidence="11" id="KW-1185">Reference proteome</keyword>
<comment type="similarity">
    <text evidence="2 8">Belongs to the nucleobase:cation symporter-2 (NCS2) (TC 2.A.40) family. Azg-like subfamily.</text>
</comment>
<dbReference type="Proteomes" id="UP001305521">
    <property type="component" value="Chromosome"/>
</dbReference>
<evidence type="ECO:0000256" key="9">
    <source>
        <dbReference type="SAM" id="Phobius"/>
    </source>
</evidence>
<sequence length="428" mass="43169">MERFFALAEHGTTVRREMAAGAATFLTMAYILIVNPQILAAAGMDPGAAFVATCLAAALGSALMGLLANYPIALAPGMGINAYFAFGVVGAMGVPWQVALGAVFISGVFFLVLSLLHVREWLIGGIPVSLKLGIAAGIGMFLGLIGLKNLGLVVGDPQTLVAMGHLGSTPVLLGCGGLLLIAALAARGVQGSVVIGILATAAAGIPFGLTTFHGIVAAPPSLAPSFLQMDLAGALSLGLVSIVFVFFLVDLLDNTGTLIATTQRAGLMRPDGSVPKLGRALLADSGAVMGGAALGTSPTVSYIESAAGIQQGGRTGLTALTVAALFLLALFLAPVAASVPAFATAPALIFVACLMAQALKSMDWGDETEYLPAMLTVLAMPFTFSIATGIGLGFLAYVGIKTLAGRAAEVHGAVWVLSALCAVKFAVS</sequence>
<evidence type="ECO:0000256" key="7">
    <source>
        <dbReference type="ARBA" id="ARBA00023136"/>
    </source>
</evidence>
<comment type="subcellular location">
    <subcellularLocation>
        <location evidence="1 8">Cell membrane</location>
        <topology evidence="1 8">Multi-pass membrane protein</topology>
    </subcellularLocation>
</comment>
<feature type="transmembrane region" description="Helical" evidence="9">
    <location>
        <begin position="167"/>
        <end position="186"/>
    </location>
</feature>
<dbReference type="PIRSF" id="PIRSF005353">
    <property type="entry name" value="PbuG"/>
    <property type="match status" value="1"/>
</dbReference>
<keyword evidence="5 8" id="KW-0812">Transmembrane</keyword>
<dbReference type="InterPro" id="IPR045018">
    <property type="entry name" value="Azg-like"/>
</dbReference>
<evidence type="ECO:0000256" key="8">
    <source>
        <dbReference type="PIRNR" id="PIRNR005353"/>
    </source>
</evidence>
<feature type="transmembrane region" description="Helical" evidence="9">
    <location>
        <begin position="128"/>
        <end position="147"/>
    </location>
</feature>
<feature type="transmembrane region" description="Helical" evidence="9">
    <location>
        <begin position="371"/>
        <end position="398"/>
    </location>
</feature>
<keyword evidence="3 8" id="KW-0813">Transport</keyword>
<evidence type="ECO:0000256" key="4">
    <source>
        <dbReference type="ARBA" id="ARBA00022475"/>
    </source>
</evidence>
<dbReference type="InterPro" id="IPR026033">
    <property type="entry name" value="Azg-like_bact_archaea"/>
</dbReference>
<feature type="transmembrane region" description="Helical" evidence="9">
    <location>
        <begin position="20"/>
        <end position="42"/>
    </location>
</feature>
<evidence type="ECO:0000256" key="2">
    <source>
        <dbReference type="ARBA" id="ARBA00005697"/>
    </source>
</evidence>
<name>A0ABZ0PLG3_9PROT</name>